<feature type="non-terminal residue" evidence="2">
    <location>
        <position position="80"/>
    </location>
</feature>
<feature type="compositionally biased region" description="Basic and acidic residues" evidence="1">
    <location>
        <begin position="63"/>
        <end position="80"/>
    </location>
</feature>
<gene>
    <name evidence="2" type="ORF">QYT958_LOCUS45865</name>
</gene>
<evidence type="ECO:0000313" key="3">
    <source>
        <dbReference type="Proteomes" id="UP000663848"/>
    </source>
</evidence>
<feature type="compositionally biased region" description="Polar residues" evidence="1">
    <location>
        <begin position="14"/>
        <end position="23"/>
    </location>
</feature>
<feature type="compositionally biased region" description="Polar residues" evidence="1">
    <location>
        <begin position="32"/>
        <end position="61"/>
    </location>
</feature>
<protein>
    <submittedName>
        <fullName evidence="2">Uncharacterized protein</fullName>
    </submittedName>
</protein>
<dbReference type="AlphaFoldDB" id="A0A822F3H1"/>
<feature type="non-terminal residue" evidence="2">
    <location>
        <position position="1"/>
    </location>
</feature>
<proteinExistence type="predicted"/>
<dbReference type="EMBL" id="CAJOBR010078638">
    <property type="protein sequence ID" value="CAF5117852.1"/>
    <property type="molecule type" value="Genomic_DNA"/>
</dbReference>
<dbReference type="Proteomes" id="UP000663848">
    <property type="component" value="Unassembled WGS sequence"/>
</dbReference>
<evidence type="ECO:0000313" key="2">
    <source>
        <dbReference type="EMBL" id="CAF5117852.1"/>
    </source>
</evidence>
<accession>A0A822F3H1</accession>
<comment type="caution">
    <text evidence="2">The sequence shown here is derived from an EMBL/GenBank/DDBJ whole genome shotgun (WGS) entry which is preliminary data.</text>
</comment>
<organism evidence="2 3">
    <name type="scientific">Rotaria socialis</name>
    <dbReference type="NCBI Taxonomy" id="392032"/>
    <lineage>
        <taxon>Eukaryota</taxon>
        <taxon>Metazoa</taxon>
        <taxon>Spiralia</taxon>
        <taxon>Gnathifera</taxon>
        <taxon>Rotifera</taxon>
        <taxon>Eurotatoria</taxon>
        <taxon>Bdelloidea</taxon>
        <taxon>Philodinida</taxon>
        <taxon>Philodinidae</taxon>
        <taxon>Rotaria</taxon>
    </lineage>
</organism>
<reference evidence="2" key="1">
    <citation type="submission" date="2021-02" db="EMBL/GenBank/DDBJ databases">
        <authorList>
            <person name="Nowell W R."/>
        </authorList>
    </citation>
    <scope>NUCLEOTIDE SEQUENCE</scope>
</reference>
<evidence type="ECO:0000256" key="1">
    <source>
        <dbReference type="SAM" id="MobiDB-lite"/>
    </source>
</evidence>
<feature type="region of interest" description="Disordered" evidence="1">
    <location>
        <begin position="1"/>
        <end position="80"/>
    </location>
</feature>
<name>A0A822F3H1_9BILA</name>
<sequence>YQIMDGVAQRRRASQLNQFSTHQRSSDDQIIAETTSMTQHISRNNKLTATTKPKSINGHSNNYRREGKHDSLDRDMDRQA</sequence>